<dbReference type="InterPro" id="IPR006151">
    <property type="entry name" value="Shikm_DH/Glu-tRNA_Rdtase"/>
</dbReference>
<gene>
    <name evidence="4 7" type="primary">hemA</name>
    <name evidence="7" type="ORF">K1X11_007565</name>
</gene>
<dbReference type="InterPro" id="IPR036291">
    <property type="entry name" value="NAD(P)-bd_dom_sf"/>
</dbReference>
<dbReference type="PIRSF" id="PIRSF000445">
    <property type="entry name" value="4pyrrol_synth_GluRdtase"/>
    <property type="match status" value="1"/>
</dbReference>
<name>A0ABZ1CC62_9BACT</name>
<protein>
    <recommendedName>
        <fullName evidence="4">Glutamyl-tRNA reductase</fullName>
        <shortName evidence="4">GluTR</shortName>
        <ecNumber evidence="4">1.2.1.70</ecNumber>
    </recommendedName>
</protein>
<reference evidence="7 8" key="2">
    <citation type="submission" date="2023-12" db="EMBL/GenBank/DDBJ databases">
        <title>Description of an unclassified Opitutus bacterium of Verrucomicrobiota.</title>
        <authorList>
            <person name="Zhang D.-F."/>
        </authorList>
    </citation>
    <scope>NUCLEOTIDE SEQUENCE [LARGE SCALE GENOMIC DNA]</scope>
    <source>
        <strain evidence="7 8">WL0086</strain>
    </source>
</reference>
<sequence>MSAPGATLFVVGANHHTTPLEWREKLALGPEKLPAFAAELRAQPDLPEFAVLNTCNRIEFYGVAESPAAIEALAARFCAAQGIAPSEFATIRALATGPDAIRHLVKVSSGLDSQLLGENEIFGQVKDAYAAAQSAQTTGPVLNRMFQKAFQAAKYVRTHTAINEGQVSTANVAVELARTIFGELDDARVLAIGAGEIGEQTTKAFQSRGARHVTVASRTLERAMELATRLGAAALPYEQIEANLADFDIVCCATAAPGAILTAATIQAAMRRRRAEPLFLIDLALPRDVDPTAADLEGVYLYNLDDLAKIAEENRLARVAEVERAESIIAEKTAHLWQALRPQVPGGSPPVPTDS</sequence>
<dbReference type="InterPro" id="IPR036343">
    <property type="entry name" value="GluRdtase_N_sf"/>
</dbReference>
<dbReference type="RefSeq" id="WP_221030047.1">
    <property type="nucleotide sequence ID" value="NZ_CP139781.1"/>
</dbReference>
<keyword evidence="8" id="KW-1185">Reference proteome</keyword>
<feature type="binding site" evidence="4">
    <location>
        <position position="124"/>
    </location>
    <ligand>
        <name>substrate</name>
    </ligand>
</feature>
<dbReference type="InterPro" id="IPR000343">
    <property type="entry name" value="4pyrrol_synth_GluRdtase"/>
</dbReference>
<comment type="subunit">
    <text evidence="4">Homodimer.</text>
</comment>
<evidence type="ECO:0000259" key="5">
    <source>
        <dbReference type="Pfam" id="PF01488"/>
    </source>
</evidence>
<dbReference type="GO" id="GO:0008883">
    <property type="term" value="F:glutamyl-tRNA reductase activity"/>
    <property type="evidence" value="ECO:0007669"/>
    <property type="project" value="UniProtKB-EC"/>
</dbReference>
<comment type="domain">
    <text evidence="4">Possesses an unusual extended V-shaped dimeric structure with each monomer consisting of three distinct domains arranged along a curved 'spinal' alpha-helix. The N-terminal catalytic domain specifically recognizes the glutamate moiety of the substrate. The second domain is the NADPH-binding domain, and the third C-terminal domain is responsible for dimerization.</text>
</comment>
<feature type="domain" description="Glutamyl-tRNA reductase N-terminal" evidence="6">
    <location>
        <begin position="11"/>
        <end position="160"/>
    </location>
</feature>
<dbReference type="Gene3D" id="3.40.50.720">
    <property type="entry name" value="NAD(P)-binding Rossmann-like Domain"/>
    <property type="match status" value="1"/>
</dbReference>
<dbReference type="Proteomes" id="UP000738431">
    <property type="component" value="Chromosome"/>
</dbReference>
<dbReference type="SUPFAM" id="SSF51735">
    <property type="entry name" value="NAD(P)-binding Rossmann-fold domains"/>
    <property type="match status" value="1"/>
</dbReference>
<dbReference type="CDD" id="cd05213">
    <property type="entry name" value="NAD_bind_Glutamyl_tRNA_reduct"/>
    <property type="match status" value="1"/>
</dbReference>
<feature type="binding site" evidence="4">
    <location>
        <begin position="54"/>
        <end position="57"/>
    </location>
    <ligand>
        <name>substrate</name>
    </ligand>
</feature>
<feature type="binding site" evidence="4">
    <location>
        <begin position="118"/>
        <end position="120"/>
    </location>
    <ligand>
        <name>substrate</name>
    </ligand>
</feature>
<keyword evidence="1 4" id="KW-0521">NADP</keyword>
<organism evidence="7 8">
    <name type="scientific">Actomonas aquatica</name>
    <dbReference type="NCBI Taxonomy" id="2866162"/>
    <lineage>
        <taxon>Bacteria</taxon>
        <taxon>Pseudomonadati</taxon>
        <taxon>Verrucomicrobiota</taxon>
        <taxon>Opitutia</taxon>
        <taxon>Opitutales</taxon>
        <taxon>Opitutaceae</taxon>
        <taxon>Actomonas</taxon>
    </lineage>
</organism>
<evidence type="ECO:0000313" key="8">
    <source>
        <dbReference type="Proteomes" id="UP000738431"/>
    </source>
</evidence>
<feature type="domain" description="Quinate/shikimate 5-dehydrogenase/glutamyl-tRNA reductase" evidence="5">
    <location>
        <begin position="175"/>
        <end position="310"/>
    </location>
</feature>
<accession>A0ABZ1CC62</accession>
<proteinExistence type="inferred from homology"/>
<comment type="similarity">
    <text evidence="4">Belongs to the glutamyl-tRNA reductase family.</text>
</comment>
<evidence type="ECO:0000259" key="6">
    <source>
        <dbReference type="Pfam" id="PF05201"/>
    </source>
</evidence>
<comment type="function">
    <text evidence="4">Catalyzes the NADPH-dependent reduction of glutamyl-tRNA(Glu) to glutamate 1-semialdehyde (GSA).</text>
</comment>
<reference evidence="7 8" key="1">
    <citation type="submission" date="2021-08" db="EMBL/GenBank/DDBJ databases">
        <authorList>
            <person name="Zhang D."/>
            <person name="Zhang A."/>
            <person name="Wang L."/>
        </authorList>
    </citation>
    <scope>NUCLEOTIDE SEQUENCE [LARGE SCALE GENOMIC DNA]</scope>
    <source>
        <strain evidence="7 8">WL0086</strain>
    </source>
</reference>
<evidence type="ECO:0000256" key="1">
    <source>
        <dbReference type="ARBA" id="ARBA00022857"/>
    </source>
</evidence>
<keyword evidence="3 4" id="KW-0627">Porphyrin biosynthesis</keyword>
<dbReference type="EC" id="1.2.1.70" evidence="4"/>
<dbReference type="PANTHER" id="PTHR43013:SF1">
    <property type="entry name" value="GLUTAMYL-TRNA REDUCTASE"/>
    <property type="match status" value="1"/>
</dbReference>
<evidence type="ECO:0000256" key="2">
    <source>
        <dbReference type="ARBA" id="ARBA00023002"/>
    </source>
</evidence>
<feature type="binding site" evidence="4">
    <location>
        <position position="113"/>
    </location>
    <ligand>
        <name>substrate</name>
    </ligand>
</feature>
<dbReference type="PANTHER" id="PTHR43013">
    <property type="entry name" value="GLUTAMYL-TRNA REDUCTASE"/>
    <property type="match status" value="1"/>
</dbReference>
<dbReference type="InterPro" id="IPR015895">
    <property type="entry name" value="4pyrrol_synth_GluRdtase_N"/>
</dbReference>
<feature type="site" description="Important for activity" evidence="4">
    <location>
        <position position="103"/>
    </location>
</feature>
<evidence type="ECO:0000313" key="7">
    <source>
        <dbReference type="EMBL" id="WRQ89261.1"/>
    </source>
</evidence>
<comment type="miscellaneous">
    <text evidence="4">During catalysis, the active site Cys acts as a nucleophile attacking the alpha-carbonyl group of tRNA-bound glutamate with the formation of a thioester intermediate between enzyme and glutamate, and the concomitant release of tRNA(Glu). The thioester intermediate is finally reduced by direct hydride transfer from NADPH, to form the product GSA.</text>
</comment>
<dbReference type="NCBIfam" id="TIGR01035">
    <property type="entry name" value="hemA"/>
    <property type="match status" value="1"/>
</dbReference>
<feature type="binding site" evidence="4">
    <location>
        <begin position="193"/>
        <end position="198"/>
    </location>
    <ligand>
        <name>NADP(+)</name>
        <dbReference type="ChEBI" id="CHEBI:58349"/>
    </ligand>
</feature>
<dbReference type="HAMAP" id="MF_00087">
    <property type="entry name" value="Glu_tRNA_reductase"/>
    <property type="match status" value="1"/>
</dbReference>
<keyword evidence="2 4" id="KW-0560">Oxidoreductase</keyword>
<feature type="active site" description="Nucleophile" evidence="4">
    <location>
        <position position="55"/>
    </location>
</feature>
<dbReference type="Pfam" id="PF01488">
    <property type="entry name" value="Shikimate_DH"/>
    <property type="match status" value="1"/>
</dbReference>
<dbReference type="SUPFAM" id="SSF69742">
    <property type="entry name" value="Glutamyl tRNA-reductase catalytic, N-terminal domain"/>
    <property type="match status" value="1"/>
</dbReference>
<evidence type="ECO:0000256" key="3">
    <source>
        <dbReference type="ARBA" id="ARBA00023244"/>
    </source>
</evidence>
<evidence type="ECO:0000256" key="4">
    <source>
        <dbReference type="HAMAP-Rule" id="MF_00087"/>
    </source>
</evidence>
<comment type="pathway">
    <text evidence="4">Porphyrin-containing compound metabolism; protoporphyrin-IX biosynthesis; 5-aminolevulinate from L-glutamyl-tRNA(Glu): step 1/2.</text>
</comment>
<comment type="catalytic activity">
    <reaction evidence="4">
        <text>(S)-4-amino-5-oxopentanoate + tRNA(Glu) + NADP(+) = L-glutamyl-tRNA(Glu) + NADPH + H(+)</text>
        <dbReference type="Rhea" id="RHEA:12344"/>
        <dbReference type="Rhea" id="RHEA-COMP:9663"/>
        <dbReference type="Rhea" id="RHEA-COMP:9680"/>
        <dbReference type="ChEBI" id="CHEBI:15378"/>
        <dbReference type="ChEBI" id="CHEBI:57501"/>
        <dbReference type="ChEBI" id="CHEBI:57783"/>
        <dbReference type="ChEBI" id="CHEBI:58349"/>
        <dbReference type="ChEBI" id="CHEBI:78442"/>
        <dbReference type="ChEBI" id="CHEBI:78520"/>
        <dbReference type="EC" id="1.2.1.70"/>
    </reaction>
</comment>
<dbReference type="Pfam" id="PF05201">
    <property type="entry name" value="GlutR_N"/>
    <property type="match status" value="1"/>
</dbReference>
<dbReference type="Gene3D" id="3.30.460.30">
    <property type="entry name" value="Glutamyl-tRNA reductase, N-terminal domain"/>
    <property type="match status" value="1"/>
</dbReference>
<dbReference type="EMBL" id="CP139781">
    <property type="protein sequence ID" value="WRQ89261.1"/>
    <property type="molecule type" value="Genomic_DNA"/>
</dbReference>